<evidence type="ECO:0000259" key="4">
    <source>
        <dbReference type="PROSITE" id="PS01124"/>
    </source>
</evidence>
<feature type="domain" description="Fe/B12 periplasmic-binding" evidence="5">
    <location>
        <begin position="259"/>
        <end position="506"/>
    </location>
</feature>
<dbReference type="Gene3D" id="3.40.50.1980">
    <property type="entry name" value="Nitrogenase molybdenum iron protein domain"/>
    <property type="match status" value="2"/>
</dbReference>
<dbReference type="PANTHER" id="PTHR43280">
    <property type="entry name" value="ARAC-FAMILY TRANSCRIPTIONAL REGULATOR"/>
    <property type="match status" value="1"/>
</dbReference>
<dbReference type="Gene3D" id="1.10.10.60">
    <property type="entry name" value="Homeodomain-like"/>
    <property type="match status" value="2"/>
</dbReference>
<accession>A0A078MIX0</accession>
<dbReference type="AlphaFoldDB" id="A0A078MIX0"/>
<evidence type="ECO:0000256" key="1">
    <source>
        <dbReference type="ARBA" id="ARBA00023015"/>
    </source>
</evidence>
<dbReference type="HOGENOM" id="CLU_028727_1_0_9"/>
<dbReference type="Pfam" id="PF12833">
    <property type="entry name" value="HTH_18"/>
    <property type="match status" value="1"/>
</dbReference>
<keyword evidence="2" id="KW-0238">DNA-binding</keyword>
<keyword evidence="3" id="KW-0804">Transcription</keyword>
<sequence>MSHTTLQASTQYHLTNITAFTLAEDEALLYGEALFHCLVVVTTGSLTCSYVEDYLVHKGDSLLLDCQHSLQLKGQQLTTGYIVMFQQLATKQALPQGRYVRVRPFGQFSLQLEQLFERMQAQQHFACQIQFLQLLERVWQASEQQFFGDAKSKVEESITYIQKHYALPFSVEQLAQQANLSRRQYTRIFKKLTLATPIAYINQYRIFRAQELLLQTTDSVQKIALCVGFDDVHYFNRLFKKAMGCSPKGYIQLRQTNPRVATLHYAGESLALGITPIADLQTTLLQLATTPSDIIAIGTTCCHVEQLRDLAPDIVIASDAIACDELSQIEKFVPTIIIPWDMNPVARLQKVAQVIGKRDQAVQFIAHYEAEKQQLKPYYSPTKRAVVLRLDEGKVWLHAARFFPIFYEVVQYQISAIMAQTTEVGDAMKRYAIALCDIEVLADVEVLYVVTGYEADFPEWLAALQAHPAWCKLPAVQAGNVHVLAQQGLANSLYNQRYQLATLKKL</sequence>
<dbReference type="PANTHER" id="PTHR43280:SF28">
    <property type="entry name" value="HTH-TYPE TRANSCRIPTIONAL ACTIVATOR RHAS"/>
    <property type="match status" value="1"/>
</dbReference>
<proteinExistence type="predicted"/>
<keyword evidence="1" id="KW-0805">Transcription regulation</keyword>
<dbReference type="SUPFAM" id="SSF46689">
    <property type="entry name" value="Homeodomain-like"/>
    <property type="match status" value="2"/>
</dbReference>
<dbReference type="SMART" id="SM00342">
    <property type="entry name" value="HTH_ARAC"/>
    <property type="match status" value="1"/>
</dbReference>
<dbReference type="PROSITE" id="PS50983">
    <property type="entry name" value="FE_B12_PBP"/>
    <property type="match status" value="1"/>
</dbReference>
<evidence type="ECO:0000256" key="2">
    <source>
        <dbReference type="ARBA" id="ARBA00023125"/>
    </source>
</evidence>
<dbReference type="SUPFAM" id="SSF53807">
    <property type="entry name" value="Helical backbone' metal receptor"/>
    <property type="match status" value="1"/>
</dbReference>
<dbReference type="InterPro" id="IPR002491">
    <property type="entry name" value="ABC_transptr_periplasmic_BD"/>
</dbReference>
<feature type="domain" description="HTH araC/xylS-type" evidence="4">
    <location>
        <begin position="155"/>
        <end position="253"/>
    </location>
</feature>
<reference evidence="6" key="1">
    <citation type="submission" date="2014-07" db="EMBL/GenBank/DDBJ databases">
        <authorList>
            <person name="Urmite Genomes Urmite Genomes"/>
        </authorList>
    </citation>
    <scope>NUCLEOTIDE SEQUENCE</scope>
    <source>
        <strain evidence="6">13S34_air</strain>
    </source>
</reference>
<name>A0A078MIX0_9BACL</name>
<gene>
    <name evidence="6" type="primary">btr_3</name>
    <name evidence="6" type="ORF">BN1050_02429</name>
</gene>
<evidence type="ECO:0000256" key="3">
    <source>
        <dbReference type="ARBA" id="ARBA00023163"/>
    </source>
</evidence>
<dbReference type="Pfam" id="PF01497">
    <property type="entry name" value="Peripla_BP_2"/>
    <property type="match status" value="1"/>
</dbReference>
<dbReference type="EMBL" id="LN483077">
    <property type="protein sequence ID" value="CEA05372.1"/>
    <property type="molecule type" value="Genomic_DNA"/>
</dbReference>
<dbReference type="PATRIC" id="fig|1461583.4.peg.2346"/>
<dbReference type="InterPro" id="IPR018060">
    <property type="entry name" value="HTH_AraC"/>
</dbReference>
<dbReference type="GO" id="GO:0003700">
    <property type="term" value="F:DNA-binding transcription factor activity"/>
    <property type="evidence" value="ECO:0007669"/>
    <property type="project" value="InterPro"/>
</dbReference>
<dbReference type="InterPro" id="IPR018062">
    <property type="entry name" value="HTH_AraC-typ_CS"/>
</dbReference>
<organism evidence="6">
    <name type="scientific">Metalysinibacillus saudimassiliensis</name>
    <dbReference type="NCBI Taxonomy" id="1461583"/>
    <lineage>
        <taxon>Bacteria</taxon>
        <taxon>Bacillati</taxon>
        <taxon>Bacillota</taxon>
        <taxon>Bacilli</taxon>
        <taxon>Bacillales</taxon>
        <taxon>Caryophanaceae</taxon>
        <taxon>Metalysinibacillus</taxon>
    </lineage>
</organism>
<dbReference type="InterPro" id="IPR009057">
    <property type="entry name" value="Homeodomain-like_sf"/>
</dbReference>
<protein>
    <submittedName>
        <fullName evidence="6">HTH-type transcriptional activator Btr</fullName>
    </submittedName>
</protein>
<evidence type="ECO:0000259" key="5">
    <source>
        <dbReference type="PROSITE" id="PS50983"/>
    </source>
</evidence>
<dbReference type="GO" id="GO:0043565">
    <property type="term" value="F:sequence-specific DNA binding"/>
    <property type="evidence" value="ECO:0007669"/>
    <property type="project" value="InterPro"/>
</dbReference>
<dbReference type="PROSITE" id="PS01124">
    <property type="entry name" value="HTH_ARAC_FAMILY_2"/>
    <property type="match status" value="1"/>
</dbReference>
<evidence type="ECO:0000313" key="6">
    <source>
        <dbReference type="EMBL" id="CEA05372.1"/>
    </source>
</evidence>
<dbReference type="PROSITE" id="PS00041">
    <property type="entry name" value="HTH_ARAC_FAMILY_1"/>
    <property type="match status" value="1"/>
</dbReference>